<feature type="region of interest" description="Disordered" evidence="1">
    <location>
        <begin position="884"/>
        <end position="907"/>
    </location>
</feature>
<evidence type="ECO:0000313" key="3">
    <source>
        <dbReference type="Proteomes" id="UP000829194"/>
    </source>
</evidence>
<sequence length="907" mass="93730">MSDDYSEQIRRIRKAATLEEVQAIAREFPAKAVGEGGILYSRPVGSVSSESIALELASKTGEPIINNTPRAQFLGDKQVEKAIRDTAERIFMGQGQDLAQAGKSAGDLLYGNPNAAARSATSLEGSLWGEASHEFAGSLRGDIKVIASNANIERVFGKVELPAVLDNPNVRTLGGQPTAELKTLYSKGGADAVLPKVQAQFIEAAPKGIFVAPENAGTTVTKVTLSREAVATLGADAAKFTPAAELTGAGLARAPTGLTAPAASVGEAALTGEAAGVARGLRPGTVMKGAAVVGAAALAYDFVTTGHQVMKLESQGNTTGAESARTHFIGRNVGGIGGGIAGGFLAGAGYGLVAGSETGPGALVTGAIGGIAGGIGGAVWGEKWAQQKDIDRVFTQKDRDGNEWSRDPKDEKAAWTRVAQTEQVKASTTVGADNGAATYSKVRYVAGDVLANELNYKSANASYELGLSNARTPQNPYSLPPGKGDTHSIDGGGNWTRDPQSHAWKREVVDDRLEHGIKISHTETANPQRAAELDQSAKLIIAENAANTPAAVAARYQVAYNQFGWKQNGDVPAAVKDAAAKTESLQASDGDTYTRGANGEWTTPGMIYGTNQASGNIRDELNATYQSQRAGLQEFSALAAEALAHPTLPQPMSMRGMVAGAYANAGVPRTEAQIDAATAAVAATHARGGLAQAGHPYSLTLQPDPKTGRPGPNSAIVTMMDDGRDGILSDSKMVPKGITTSDEIKQAEKAALSAPAPAAATKPEVKAPDPATSTGSISAPGLPSDQRAAVSPLQQLPSADQAMFAKIRTGAPPQISDDHVAQAMLLAKKDGITDAGKIAAVKMTGDTLWVVGDTPGFKASVNVNEPAPAVQATVRETLAFNQQQERQLAQEAAQRTQNAPTHAGPTV</sequence>
<dbReference type="RefSeq" id="WP_057942792.1">
    <property type="nucleotide sequence ID" value="NZ_CP011131.1"/>
</dbReference>
<feature type="compositionally biased region" description="Low complexity" evidence="1">
    <location>
        <begin position="749"/>
        <end position="762"/>
    </location>
</feature>
<evidence type="ECO:0000313" key="2">
    <source>
        <dbReference type="EMBL" id="UNP31675.1"/>
    </source>
</evidence>
<gene>
    <name evidence="2" type="ORF">MOV92_10680</name>
</gene>
<dbReference type="Proteomes" id="UP000829194">
    <property type="component" value="Chromosome"/>
</dbReference>
<organism evidence="2 3">
    <name type="scientific">Lysobacter gummosus</name>
    <dbReference type="NCBI Taxonomy" id="262324"/>
    <lineage>
        <taxon>Bacteria</taxon>
        <taxon>Pseudomonadati</taxon>
        <taxon>Pseudomonadota</taxon>
        <taxon>Gammaproteobacteria</taxon>
        <taxon>Lysobacterales</taxon>
        <taxon>Lysobacteraceae</taxon>
        <taxon>Lysobacter</taxon>
    </lineage>
</organism>
<keyword evidence="3" id="KW-1185">Reference proteome</keyword>
<reference evidence="2 3" key="1">
    <citation type="submission" date="2022-03" db="EMBL/GenBank/DDBJ databases">
        <title>Complete genome sequence of Lysobacter capsici VKM B-2533 and Lysobacter gummosus 10.1.1, promising sources of lytic agents.</title>
        <authorList>
            <person name="Tarlachkov S.V."/>
            <person name="Kudryakova I.V."/>
            <person name="Afoshin A.S."/>
            <person name="Leontyevskaya E.A."/>
            <person name="Leontyevskaya N.V."/>
        </authorList>
    </citation>
    <scope>NUCLEOTIDE SEQUENCE [LARGE SCALE GENOMIC DNA]</scope>
    <source>
        <strain evidence="2 3">10.1.1</strain>
    </source>
</reference>
<feature type="region of interest" description="Disordered" evidence="1">
    <location>
        <begin position="747"/>
        <end position="785"/>
    </location>
</feature>
<dbReference type="EMBL" id="CP093547">
    <property type="protein sequence ID" value="UNP31675.1"/>
    <property type="molecule type" value="Genomic_DNA"/>
</dbReference>
<name>A0ABY3XJ76_9GAMM</name>
<proteinExistence type="predicted"/>
<accession>A0ABY3XJ76</accession>
<evidence type="ECO:0000256" key="1">
    <source>
        <dbReference type="SAM" id="MobiDB-lite"/>
    </source>
</evidence>
<protein>
    <submittedName>
        <fullName evidence="2">Uncharacterized protein</fullName>
    </submittedName>
</protein>
<feature type="compositionally biased region" description="Low complexity" evidence="1">
    <location>
        <begin position="884"/>
        <end position="897"/>
    </location>
</feature>